<dbReference type="EMBL" id="CP000471">
    <property type="protein sequence ID" value="ABK42590.1"/>
    <property type="molecule type" value="Genomic_DNA"/>
</dbReference>
<reference evidence="2" key="1">
    <citation type="journal article" date="2009" name="Appl. Environ. Microbiol.">
        <title>Complete genome sequence of the chemolithoautotrophic marine magnetotactic coccus strain MC-1.</title>
        <authorList>
            <person name="Schubbe S."/>
            <person name="Williams T.J."/>
            <person name="Xie G."/>
            <person name="Kiss H.E."/>
            <person name="Brettin T.S."/>
            <person name="Martinez D."/>
            <person name="Ross C.A."/>
            <person name="Schuler D."/>
            <person name="Cox B.L."/>
            <person name="Nealson K.H."/>
            <person name="Bazylinski D.A."/>
        </authorList>
    </citation>
    <scope>NUCLEOTIDE SEQUENCE [LARGE SCALE GENOMIC DNA]</scope>
    <source>
        <strain evidence="2">ATCC BAA-1437 / JCM 17883 / MC-1</strain>
    </source>
</reference>
<protein>
    <submittedName>
        <fullName evidence="1">Uncharacterized protein</fullName>
    </submittedName>
</protein>
<reference evidence="1 2" key="2">
    <citation type="journal article" date="2012" name="Int. J. Syst. Evol. Microbiol.">
        <title>Magnetococcus marinus gen. nov., sp. nov., a marine, magnetotactic bacterium that represents a novel lineage (Magnetococcaceae fam. nov.; Magnetococcales ord. nov.) at the base of the Alphaproteobacteria.</title>
        <authorList>
            <person name="Bazylinski D.A."/>
            <person name="Williams T.J."/>
            <person name="Lefevre C.T."/>
            <person name="Berg R.J."/>
            <person name="Zhang C.L."/>
            <person name="Bowser S.S."/>
            <person name="Dean A.J."/>
            <person name="Beveridge T.J."/>
        </authorList>
    </citation>
    <scope>NUCLEOTIDE SEQUENCE [LARGE SCALE GENOMIC DNA]</scope>
    <source>
        <strain evidence="2">ATCC BAA-1437 / JCM 17883 / MC-1</strain>
    </source>
</reference>
<evidence type="ECO:0000313" key="1">
    <source>
        <dbReference type="EMBL" id="ABK42590.1"/>
    </source>
</evidence>
<dbReference type="STRING" id="156889.Mmc1_0061"/>
<keyword evidence="2" id="KW-1185">Reference proteome</keyword>
<name>A0L3P7_MAGMM</name>
<evidence type="ECO:0000313" key="2">
    <source>
        <dbReference type="Proteomes" id="UP000002586"/>
    </source>
</evidence>
<organism evidence="1 2">
    <name type="scientific">Magnetococcus marinus (strain ATCC BAA-1437 / JCM 17883 / MC-1)</name>
    <dbReference type="NCBI Taxonomy" id="156889"/>
    <lineage>
        <taxon>Bacteria</taxon>
        <taxon>Pseudomonadati</taxon>
        <taxon>Pseudomonadota</taxon>
        <taxon>Magnetococcia</taxon>
        <taxon>Magnetococcales</taxon>
        <taxon>Magnetococcaceae</taxon>
        <taxon>Magnetococcus</taxon>
    </lineage>
</organism>
<dbReference type="AlphaFoldDB" id="A0L3P7"/>
<dbReference type="HOGENOM" id="CLU_1141491_0_0_5"/>
<dbReference type="Proteomes" id="UP000002586">
    <property type="component" value="Chromosome"/>
</dbReference>
<dbReference type="PROSITE" id="PS51257">
    <property type="entry name" value="PROKAR_LIPOPROTEIN"/>
    <property type="match status" value="1"/>
</dbReference>
<sequence length="243" mass="26951">MLKRNSQAAGGGTGCHSRAGLRLVARGSMPRWATQIELGWVRQLGPMPVVRLQQGYLLAEVWREIRMAIRSVSRKGCSRLVGRVEREHAGGLLGVGRLMLLHGPETPSLRAQRSVGSHGQQVEVENLGAVFPLLMESRKPIQVPHSRTIGQWRIRNGRVIRSGTLRRRPNGLMPRRGPLSNGVVEPHEGAMGWSIFNDGTSLLMGLPVERVEARSLGAWQVSQAGEIERSARNRMIWRSMLDS</sequence>
<dbReference type="RefSeq" id="WP_011711764.1">
    <property type="nucleotide sequence ID" value="NC_008576.1"/>
</dbReference>
<gene>
    <name evidence="1" type="ordered locus">Mmc1_0061</name>
</gene>
<dbReference type="KEGG" id="mgm:Mmc1_0061"/>
<proteinExistence type="predicted"/>
<accession>A0L3P7</accession>